<sequence length="152" mass="16325">MAVRPPSALPLEGLSSWPEDNREPLTAPGYIKMPGRPRTERRREAHEAPKQTRVSRFGTKIRCRTCKQAPNDQLAVVRVNARAKVSTQAGGSARVDPQANVAGSSSSTSAAVTVTFGKASISLSAQEPAKQTTRKKTGVPLLLIPPWESAKL</sequence>
<feature type="compositionally biased region" description="Basic and acidic residues" evidence="1">
    <location>
        <begin position="37"/>
        <end position="50"/>
    </location>
</feature>
<evidence type="ECO:0000256" key="1">
    <source>
        <dbReference type="SAM" id="MobiDB-lite"/>
    </source>
</evidence>
<feature type="region of interest" description="Disordered" evidence="1">
    <location>
        <begin position="85"/>
        <end position="109"/>
    </location>
</feature>
<dbReference type="HOGENOM" id="CLU_083463_1_1_1"/>
<accession>A0A0E0QV14</accession>
<name>A0A0E0QV14_ORYRU</name>
<dbReference type="OMA" id="HNITSCD"/>
<evidence type="ECO:0000313" key="2">
    <source>
        <dbReference type="EnsemblPlants" id="ORUFI09G21050.1"/>
    </source>
</evidence>
<feature type="region of interest" description="Disordered" evidence="1">
    <location>
        <begin position="1"/>
        <end position="56"/>
    </location>
</feature>
<organism evidence="2 3">
    <name type="scientific">Oryza rufipogon</name>
    <name type="common">Brownbeard rice</name>
    <name type="synonym">Asian wild rice</name>
    <dbReference type="NCBI Taxonomy" id="4529"/>
    <lineage>
        <taxon>Eukaryota</taxon>
        <taxon>Viridiplantae</taxon>
        <taxon>Streptophyta</taxon>
        <taxon>Embryophyta</taxon>
        <taxon>Tracheophyta</taxon>
        <taxon>Spermatophyta</taxon>
        <taxon>Magnoliopsida</taxon>
        <taxon>Liliopsida</taxon>
        <taxon>Poales</taxon>
        <taxon>Poaceae</taxon>
        <taxon>BOP clade</taxon>
        <taxon>Oryzoideae</taxon>
        <taxon>Oryzeae</taxon>
        <taxon>Oryzinae</taxon>
        <taxon>Oryza</taxon>
    </lineage>
</organism>
<dbReference type="AlphaFoldDB" id="A0A0E0QV14"/>
<evidence type="ECO:0000313" key="3">
    <source>
        <dbReference type="Proteomes" id="UP000008022"/>
    </source>
</evidence>
<dbReference type="Proteomes" id="UP000008022">
    <property type="component" value="Unassembled WGS sequence"/>
</dbReference>
<protein>
    <submittedName>
        <fullName evidence="2">Uncharacterized protein</fullName>
    </submittedName>
</protein>
<keyword evidence="3" id="KW-1185">Reference proteome</keyword>
<dbReference type="EnsemblPlants" id="ORUFI09G21050.1">
    <property type="protein sequence ID" value="ORUFI09G21050.1"/>
    <property type="gene ID" value="ORUFI09G21050"/>
</dbReference>
<proteinExistence type="predicted"/>
<dbReference type="Gramene" id="ORUFI09G21050.1">
    <property type="protein sequence ID" value="ORUFI09G21050.1"/>
    <property type="gene ID" value="ORUFI09G21050"/>
</dbReference>
<reference evidence="3" key="1">
    <citation type="submission" date="2013-06" db="EMBL/GenBank/DDBJ databases">
        <authorList>
            <person name="Zhao Q."/>
        </authorList>
    </citation>
    <scope>NUCLEOTIDE SEQUENCE</scope>
    <source>
        <strain evidence="3">cv. W1943</strain>
    </source>
</reference>
<reference evidence="2" key="2">
    <citation type="submission" date="2015-06" db="UniProtKB">
        <authorList>
            <consortium name="EnsemblPlants"/>
        </authorList>
    </citation>
    <scope>IDENTIFICATION</scope>
</reference>